<protein>
    <submittedName>
        <fullName evidence="2">Uncharacterized protein</fullName>
    </submittedName>
</protein>
<accession>A0A9P8MXL1</accession>
<keyword evidence="3" id="KW-1185">Reference proteome</keyword>
<reference evidence="2" key="1">
    <citation type="submission" date="2021-09" db="EMBL/GenBank/DDBJ databases">
        <title>A high-quality genome of the endoparasitic fungus Hirsutella rhossiliensis with a comparison of Hirsutella genomes reveals transposable elements contributing to genome size variation.</title>
        <authorList>
            <person name="Lin R."/>
            <person name="Jiao Y."/>
            <person name="Sun X."/>
            <person name="Ling J."/>
            <person name="Xie B."/>
            <person name="Cheng X."/>
        </authorList>
    </citation>
    <scope>NUCLEOTIDE SEQUENCE</scope>
    <source>
        <strain evidence="2">HR02</strain>
    </source>
</reference>
<dbReference type="Proteomes" id="UP000824596">
    <property type="component" value="Unassembled WGS sequence"/>
</dbReference>
<evidence type="ECO:0000313" key="2">
    <source>
        <dbReference type="EMBL" id="KAH0963197.1"/>
    </source>
</evidence>
<dbReference type="AlphaFoldDB" id="A0A9P8MXL1"/>
<gene>
    <name evidence="2" type="ORF">HRG_05707</name>
</gene>
<evidence type="ECO:0000313" key="3">
    <source>
        <dbReference type="Proteomes" id="UP000824596"/>
    </source>
</evidence>
<dbReference type="OrthoDB" id="5096049at2759"/>
<comment type="caution">
    <text evidence="2">The sequence shown here is derived from an EMBL/GenBank/DDBJ whole genome shotgun (WGS) entry which is preliminary data.</text>
</comment>
<evidence type="ECO:0000256" key="1">
    <source>
        <dbReference type="SAM" id="Phobius"/>
    </source>
</evidence>
<feature type="transmembrane region" description="Helical" evidence="1">
    <location>
        <begin position="71"/>
        <end position="92"/>
    </location>
</feature>
<proteinExistence type="predicted"/>
<keyword evidence="1" id="KW-0812">Transmembrane</keyword>
<dbReference type="GeneID" id="68354836"/>
<sequence>MALVSPVALNLDNLKTAYRFLVDPSPHLDHALPLVRALGLHAFRLQDEVLGVPLRWGFFSPGPSRLQAMEACLFASLLATAFLVVSIVAVCLYRGESYQFLLCCSTVIPVACASTYIKARRVSPDCWLPWVLRDARTDDAQYRQWVPPSWKRPSAAK</sequence>
<organism evidence="2 3">
    <name type="scientific">Hirsutella rhossiliensis</name>
    <dbReference type="NCBI Taxonomy" id="111463"/>
    <lineage>
        <taxon>Eukaryota</taxon>
        <taxon>Fungi</taxon>
        <taxon>Dikarya</taxon>
        <taxon>Ascomycota</taxon>
        <taxon>Pezizomycotina</taxon>
        <taxon>Sordariomycetes</taxon>
        <taxon>Hypocreomycetidae</taxon>
        <taxon>Hypocreales</taxon>
        <taxon>Ophiocordycipitaceae</taxon>
        <taxon>Hirsutella</taxon>
    </lineage>
</organism>
<name>A0A9P8MXL1_9HYPO</name>
<keyword evidence="1" id="KW-1133">Transmembrane helix</keyword>
<keyword evidence="1" id="KW-0472">Membrane</keyword>
<dbReference type="RefSeq" id="XP_044720710.1">
    <property type="nucleotide sequence ID" value="XM_044864178.1"/>
</dbReference>
<dbReference type="EMBL" id="JAIZPD010000005">
    <property type="protein sequence ID" value="KAH0963197.1"/>
    <property type="molecule type" value="Genomic_DNA"/>
</dbReference>